<dbReference type="PROSITE" id="PS51198">
    <property type="entry name" value="UVRD_HELICASE_ATP_BIND"/>
    <property type="match status" value="1"/>
</dbReference>
<dbReference type="Gene3D" id="1.10.486.10">
    <property type="entry name" value="PCRA, domain 4"/>
    <property type="match status" value="1"/>
</dbReference>
<dbReference type="InterPro" id="IPR000212">
    <property type="entry name" value="DNA_helicase_UvrD/REP"/>
</dbReference>
<dbReference type="InterPro" id="IPR038726">
    <property type="entry name" value="PDDEXK_AddAB-type"/>
</dbReference>
<keyword evidence="20" id="KW-1185">Reference proteome</keyword>
<dbReference type="GO" id="GO:0004527">
    <property type="term" value="F:exonuclease activity"/>
    <property type="evidence" value="ECO:0007669"/>
    <property type="project" value="UniProtKB-KW"/>
</dbReference>
<feature type="domain" description="UvrD-like helicase ATP-binding" evidence="17">
    <location>
        <begin position="48"/>
        <end position="380"/>
    </location>
</feature>
<keyword evidence="8 15" id="KW-0067">ATP-binding</keyword>
<dbReference type="PANTHER" id="PTHR11070">
    <property type="entry name" value="UVRD / RECB / PCRA DNA HELICASE FAMILY MEMBER"/>
    <property type="match status" value="1"/>
</dbReference>
<keyword evidence="6 15" id="KW-0347">Helicase</keyword>
<dbReference type="Gene3D" id="3.90.320.10">
    <property type="match status" value="1"/>
</dbReference>
<dbReference type="Gene3D" id="3.40.50.300">
    <property type="entry name" value="P-loop containing nucleotide triphosphate hydrolases"/>
    <property type="match status" value="2"/>
</dbReference>
<keyword evidence="9" id="KW-0238">DNA-binding</keyword>
<evidence type="ECO:0000256" key="8">
    <source>
        <dbReference type="ARBA" id="ARBA00022840"/>
    </source>
</evidence>
<comment type="caution">
    <text evidence="19">The sequence shown here is derived from an EMBL/GenBank/DDBJ whole genome shotgun (WGS) entry which is preliminary data.</text>
</comment>
<dbReference type="Gene3D" id="1.10.10.160">
    <property type="match status" value="1"/>
</dbReference>
<dbReference type="PANTHER" id="PTHR11070:SF59">
    <property type="entry name" value="DNA 3'-5' HELICASE"/>
    <property type="match status" value="1"/>
</dbReference>
<keyword evidence="7" id="KW-0269">Exonuclease</keyword>
<evidence type="ECO:0000256" key="1">
    <source>
        <dbReference type="ARBA" id="ARBA00009922"/>
    </source>
</evidence>
<dbReference type="GO" id="GO:0005524">
    <property type="term" value="F:ATP binding"/>
    <property type="evidence" value="ECO:0007669"/>
    <property type="project" value="UniProtKB-UniRule"/>
</dbReference>
<dbReference type="Pfam" id="PF00580">
    <property type="entry name" value="UvrD-helicase"/>
    <property type="match status" value="1"/>
</dbReference>
<dbReference type="InterPro" id="IPR027417">
    <property type="entry name" value="P-loop_NTPase"/>
</dbReference>
<dbReference type="SUPFAM" id="SSF52540">
    <property type="entry name" value="P-loop containing nucleoside triphosphate hydrolases"/>
    <property type="match status" value="1"/>
</dbReference>
<evidence type="ECO:0000256" key="10">
    <source>
        <dbReference type="ARBA" id="ARBA00023204"/>
    </source>
</evidence>
<evidence type="ECO:0000256" key="5">
    <source>
        <dbReference type="ARBA" id="ARBA00022801"/>
    </source>
</evidence>
<comment type="catalytic activity">
    <reaction evidence="12">
        <text>Couples ATP hydrolysis with the unwinding of duplex DNA by translocating in the 3'-5' direction.</text>
        <dbReference type="EC" id="5.6.2.4"/>
    </reaction>
</comment>
<dbReference type="PROSITE" id="PS51217">
    <property type="entry name" value="UVRD_HELICASE_CTER"/>
    <property type="match status" value="1"/>
</dbReference>
<keyword evidence="2" id="KW-0540">Nuclease</keyword>
<comment type="catalytic activity">
    <reaction evidence="14">
        <text>ATP + H2O = ADP + phosphate + H(+)</text>
        <dbReference type="Rhea" id="RHEA:13065"/>
        <dbReference type="ChEBI" id="CHEBI:15377"/>
        <dbReference type="ChEBI" id="CHEBI:15378"/>
        <dbReference type="ChEBI" id="CHEBI:30616"/>
        <dbReference type="ChEBI" id="CHEBI:43474"/>
        <dbReference type="ChEBI" id="CHEBI:456216"/>
        <dbReference type="EC" id="5.6.2.4"/>
    </reaction>
</comment>
<dbReference type="GO" id="GO:0043138">
    <property type="term" value="F:3'-5' DNA helicase activity"/>
    <property type="evidence" value="ECO:0007669"/>
    <property type="project" value="UniProtKB-EC"/>
</dbReference>
<evidence type="ECO:0000256" key="13">
    <source>
        <dbReference type="ARBA" id="ARBA00034808"/>
    </source>
</evidence>
<protein>
    <recommendedName>
        <fullName evidence="13">DNA 3'-5' helicase</fullName>
        <ecNumber evidence="13">5.6.2.4</ecNumber>
    </recommendedName>
</protein>
<feature type="region of interest" description="Disordered" evidence="16">
    <location>
        <begin position="1"/>
        <end position="46"/>
    </location>
</feature>
<keyword evidence="11" id="KW-0413">Isomerase</keyword>
<dbReference type="GO" id="GO:0033202">
    <property type="term" value="C:DNA helicase complex"/>
    <property type="evidence" value="ECO:0007669"/>
    <property type="project" value="TreeGrafter"/>
</dbReference>
<dbReference type="Pfam" id="PF12705">
    <property type="entry name" value="PDDEXK_1"/>
    <property type="match status" value="1"/>
</dbReference>
<dbReference type="GO" id="GO:0000725">
    <property type="term" value="P:recombinational repair"/>
    <property type="evidence" value="ECO:0007669"/>
    <property type="project" value="TreeGrafter"/>
</dbReference>
<dbReference type="AlphaFoldDB" id="A0A2U1ZTK5"/>
<evidence type="ECO:0000256" key="15">
    <source>
        <dbReference type="PROSITE-ProRule" id="PRU00560"/>
    </source>
</evidence>
<keyword evidence="10" id="KW-0234">DNA repair</keyword>
<gene>
    <name evidence="19" type="ORF">C8046_06265</name>
</gene>
<dbReference type="InterPro" id="IPR013986">
    <property type="entry name" value="DExx_box_DNA_helicase_dom_sf"/>
</dbReference>
<organism evidence="19 20">
    <name type="scientific">Serinibacter arcticus</name>
    <dbReference type="NCBI Taxonomy" id="1655435"/>
    <lineage>
        <taxon>Bacteria</taxon>
        <taxon>Bacillati</taxon>
        <taxon>Actinomycetota</taxon>
        <taxon>Actinomycetes</taxon>
        <taxon>Micrococcales</taxon>
        <taxon>Beutenbergiaceae</taxon>
        <taxon>Serinibacter</taxon>
    </lineage>
</organism>
<proteinExistence type="inferred from homology"/>
<evidence type="ECO:0000259" key="17">
    <source>
        <dbReference type="PROSITE" id="PS51198"/>
    </source>
</evidence>
<feature type="compositionally biased region" description="Basic and acidic residues" evidence="16">
    <location>
        <begin position="33"/>
        <end position="45"/>
    </location>
</feature>
<dbReference type="GO" id="GO:0005829">
    <property type="term" value="C:cytosol"/>
    <property type="evidence" value="ECO:0007669"/>
    <property type="project" value="TreeGrafter"/>
</dbReference>
<dbReference type="InterPro" id="IPR014017">
    <property type="entry name" value="DNA_helicase_UvrD-like_C"/>
</dbReference>
<evidence type="ECO:0000256" key="4">
    <source>
        <dbReference type="ARBA" id="ARBA00022763"/>
    </source>
</evidence>
<evidence type="ECO:0000256" key="11">
    <source>
        <dbReference type="ARBA" id="ARBA00023235"/>
    </source>
</evidence>
<dbReference type="EMBL" id="PYHR01000002">
    <property type="protein sequence ID" value="PWD50317.1"/>
    <property type="molecule type" value="Genomic_DNA"/>
</dbReference>
<evidence type="ECO:0000256" key="3">
    <source>
        <dbReference type="ARBA" id="ARBA00022741"/>
    </source>
</evidence>
<evidence type="ECO:0000256" key="7">
    <source>
        <dbReference type="ARBA" id="ARBA00022839"/>
    </source>
</evidence>
<evidence type="ECO:0000259" key="18">
    <source>
        <dbReference type="PROSITE" id="PS51217"/>
    </source>
</evidence>
<sequence length="1108" mass="115930">MSAARDGIDPMTSQPPLADPGSLRAPAAGSVAEPRDSVAEPRDAAAEGEAARAAALEAVRRGGHHVVLGAPGSGRSTTALEVMASLAELGGTDDLLLLAPTRRAAGRLRDALAARLPVTVGRVMVRTPASFAFSVLRARAALLGDVPPSMLTGADQDAVLTEMLAGHAEGVGRNPVWPDEVPSEALTLSTFRHELRDLLMRAAEAGWDGAELVRRGEAHGRPAWSAAGRVLTEYEEITRLGETTPDRGRRYDVATILDEAVQALAAWELDLPGHPRPRLRAVVHDDYQDATLASARLLQVLADDGAQLVLLGDPDVAVQTFRGAVPALLDRATTGPAGALGGVAWPTAGRGRARGGAAERAVVGEFGAQTHVLPTVWRGDDRLRGVVAAVTAGLPALGDARRRRALPAIVTDPDGAPTSSVTVTVLRSVPEEARCIARTLRTHRLRDGVPWSRMAVLVRASGQVAALRRGLRAGGVPVATAQGEVPLREEPAVRPLLRALALAALPDGEPLPPEEVTELLLSPVGGLDAVAMRALRRSLRGAEAAAGGQRSSADLLVEAVEADDVPEAVPYRLRTGLRRVTRVLRAGRGALAQEGPTLEQVLWAVWDATGLAPVWRRRALGTGAAAERADGDLDAVLALFRAAESFTVRHEGAAIGGFAAYLEAQEFASDTLAATGERSEAVTVATAATAAGLEWDVVAVAGVQEDVWPDLRLRARLLDPVGVSDLATGRGDAPLRPIDARRAVLADELRLLASAVSRTRAHLLVTAVQDSDTRPSGLLDIVDPPDPDSEVDRPVTAVPPALDLRGLTAALRREVLHPTSSRRAAAAGELLALLAAHAVAGADPATWWGTAMDSSTRELWTHEEQVRMTPSDLTTLDQCALKWALTQAGGRAGSYVAAELGTLVHGIAADLPHGSEAEMLTELDARWSSLGLGDGWPDRLQRRRAENMVRLLAEYVIGVPGEVDAEQAFAVTVGRADLTGRVDRVEHLSDGAVRIVDLKTSSTRVSVADAEHHPQLAAYQEAVLAGGFPDASVGGARLVYVDGAAARPGVRDQAAPTPEDPWTTRLIADAATTMASATFTATTGPYCGGCPVAGSCPAQDAGARVVGP</sequence>
<name>A0A2U1ZTK5_9MICO</name>
<keyword evidence="4" id="KW-0227">DNA damage</keyword>
<evidence type="ECO:0000256" key="14">
    <source>
        <dbReference type="ARBA" id="ARBA00048988"/>
    </source>
</evidence>
<evidence type="ECO:0000256" key="2">
    <source>
        <dbReference type="ARBA" id="ARBA00022722"/>
    </source>
</evidence>
<dbReference type="InterPro" id="IPR011604">
    <property type="entry name" value="PDDEXK-like_dom_sf"/>
</dbReference>
<reference evidence="19 20" key="1">
    <citation type="submission" date="2018-03" db="EMBL/GenBank/DDBJ databases">
        <title>Genome assembly of novel Miniimonas species PCH200.</title>
        <authorList>
            <person name="Thakur V."/>
            <person name="Kumar V."/>
            <person name="Singh D."/>
        </authorList>
    </citation>
    <scope>NUCLEOTIDE SEQUENCE [LARGE SCALE GENOMIC DNA]</scope>
    <source>
        <strain evidence="19 20">PCH200</strain>
    </source>
</reference>
<evidence type="ECO:0000256" key="12">
    <source>
        <dbReference type="ARBA" id="ARBA00034617"/>
    </source>
</evidence>
<dbReference type="EC" id="5.6.2.4" evidence="13"/>
<keyword evidence="3 15" id="KW-0547">Nucleotide-binding</keyword>
<dbReference type="GO" id="GO:0003677">
    <property type="term" value="F:DNA binding"/>
    <property type="evidence" value="ECO:0007669"/>
    <property type="project" value="UniProtKB-KW"/>
</dbReference>
<accession>A0A2U1ZTK5</accession>
<dbReference type="Proteomes" id="UP000245166">
    <property type="component" value="Unassembled WGS sequence"/>
</dbReference>
<feature type="domain" description="UvrD-like helicase C-terminal" evidence="18">
    <location>
        <begin position="387"/>
        <end position="692"/>
    </location>
</feature>
<evidence type="ECO:0000313" key="20">
    <source>
        <dbReference type="Proteomes" id="UP000245166"/>
    </source>
</evidence>
<comment type="similarity">
    <text evidence="1">Belongs to the helicase family. UvrD subfamily.</text>
</comment>
<feature type="binding site" evidence="15">
    <location>
        <begin position="69"/>
        <end position="76"/>
    </location>
    <ligand>
        <name>ATP</name>
        <dbReference type="ChEBI" id="CHEBI:30616"/>
    </ligand>
</feature>
<evidence type="ECO:0000256" key="16">
    <source>
        <dbReference type="SAM" id="MobiDB-lite"/>
    </source>
</evidence>
<evidence type="ECO:0000313" key="19">
    <source>
        <dbReference type="EMBL" id="PWD50317.1"/>
    </source>
</evidence>
<dbReference type="InterPro" id="IPR014016">
    <property type="entry name" value="UvrD-like_ATP-bd"/>
</dbReference>
<keyword evidence="5 15" id="KW-0378">Hydrolase</keyword>
<evidence type="ECO:0000256" key="9">
    <source>
        <dbReference type="ARBA" id="ARBA00023125"/>
    </source>
</evidence>
<evidence type="ECO:0000256" key="6">
    <source>
        <dbReference type="ARBA" id="ARBA00022806"/>
    </source>
</evidence>